<proteinExistence type="predicted"/>
<organism evidence="1">
    <name type="scientific">Siphoviridae sp. ct1is2</name>
    <dbReference type="NCBI Taxonomy" id="2826273"/>
    <lineage>
        <taxon>Viruses</taxon>
        <taxon>Duplodnaviria</taxon>
        <taxon>Heunggongvirae</taxon>
        <taxon>Uroviricota</taxon>
        <taxon>Caudoviricetes</taxon>
    </lineage>
</organism>
<accession>A0A8S5NNA9</accession>
<dbReference type="EMBL" id="BK015204">
    <property type="protein sequence ID" value="DAD95852.1"/>
    <property type="molecule type" value="Genomic_DNA"/>
</dbReference>
<reference evidence="1" key="1">
    <citation type="journal article" date="2021" name="Proc. Natl. Acad. Sci. U.S.A.">
        <title>A Catalog of Tens of Thousands of Viruses from Human Metagenomes Reveals Hidden Associations with Chronic Diseases.</title>
        <authorList>
            <person name="Tisza M.J."/>
            <person name="Buck C.B."/>
        </authorList>
    </citation>
    <scope>NUCLEOTIDE SEQUENCE</scope>
    <source>
        <strain evidence="1">Ct1is2</strain>
    </source>
</reference>
<name>A0A8S5NNA9_9CAUD</name>
<sequence>MTYKKVILDESILDLDSWLPQEAINALTEIVYDIKIDSREFDFEIIKLSETSLEKNNPEDTKGDYFIKVNKLRYSEIKSMSEFEYGILMQEAA</sequence>
<protein>
    <submittedName>
        <fullName evidence="1">Uncharacterized protein</fullName>
    </submittedName>
</protein>
<evidence type="ECO:0000313" key="1">
    <source>
        <dbReference type="EMBL" id="DAD95852.1"/>
    </source>
</evidence>